<organism evidence="1 2">
    <name type="scientific">Melanomma pulvis-pyrius CBS 109.77</name>
    <dbReference type="NCBI Taxonomy" id="1314802"/>
    <lineage>
        <taxon>Eukaryota</taxon>
        <taxon>Fungi</taxon>
        <taxon>Dikarya</taxon>
        <taxon>Ascomycota</taxon>
        <taxon>Pezizomycotina</taxon>
        <taxon>Dothideomycetes</taxon>
        <taxon>Pleosporomycetidae</taxon>
        <taxon>Pleosporales</taxon>
        <taxon>Melanommataceae</taxon>
        <taxon>Melanomma</taxon>
    </lineage>
</organism>
<sequence>MECWPDWLNRGTENHPSAAGGMAVSLTSSYLKPLRQSQWPITPWSPPQFHTAAPAVATSFFGLNWPAVNGCKPGPHARALYRGGRRCTVRMEECSRKGLTCRTSPKSPAKAASMPCTVATPYGSDPESVVLASQYFAFASSCSKESPWPDIPRRLAACLVYCFIPSSPFQPRAAVQWLQNKLQYFLASRPLPMAISIYAAHSRPRRLCLTTKTFSKCTSNIDCPVQ</sequence>
<evidence type="ECO:0000313" key="1">
    <source>
        <dbReference type="EMBL" id="KAF2786171.1"/>
    </source>
</evidence>
<protein>
    <submittedName>
        <fullName evidence="1">Uncharacterized protein</fullName>
    </submittedName>
</protein>
<gene>
    <name evidence="1" type="ORF">K505DRAFT_151535</name>
</gene>
<evidence type="ECO:0000313" key="2">
    <source>
        <dbReference type="Proteomes" id="UP000799757"/>
    </source>
</evidence>
<keyword evidence="2" id="KW-1185">Reference proteome</keyword>
<accession>A0A6A6WQI3</accession>
<name>A0A6A6WQI3_9PLEO</name>
<reference evidence="1" key="1">
    <citation type="journal article" date="2020" name="Stud. Mycol.">
        <title>101 Dothideomycetes genomes: a test case for predicting lifestyles and emergence of pathogens.</title>
        <authorList>
            <person name="Haridas S."/>
            <person name="Albert R."/>
            <person name="Binder M."/>
            <person name="Bloem J."/>
            <person name="Labutti K."/>
            <person name="Salamov A."/>
            <person name="Andreopoulos B."/>
            <person name="Baker S."/>
            <person name="Barry K."/>
            <person name="Bills G."/>
            <person name="Bluhm B."/>
            <person name="Cannon C."/>
            <person name="Castanera R."/>
            <person name="Culley D."/>
            <person name="Daum C."/>
            <person name="Ezra D."/>
            <person name="Gonzalez J."/>
            <person name="Henrissat B."/>
            <person name="Kuo A."/>
            <person name="Liang C."/>
            <person name="Lipzen A."/>
            <person name="Lutzoni F."/>
            <person name="Magnuson J."/>
            <person name="Mondo S."/>
            <person name="Nolan M."/>
            <person name="Ohm R."/>
            <person name="Pangilinan J."/>
            <person name="Park H.-J."/>
            <person name="Ramirez L."/>
            <person name="Alfaro M."/>
            <person name="Sun H."/>
            <person name="Tritt A."/>
            <person name="Yoshinaga Y."/>
            <person name="Zwiers L.-H."/>
            <person name="Turgeon B."/>
            <person name="Goodwin S."/>
            <person name="Spatafora J."/>
            <person name="Crous P."/>
            <person name="Grigoriev I."/>
        </authorList>
    </citation>
    <scope>NUCLEOTIDE SEQUENCE</scope>
    <source>
        <strain evidence="1">CBS 109.77</strain>
    </source>
</reference>
<dbReference type="EMBL" id="MU002529">
    <property type="protein sequence ID" value="KAF2786171.1"/>
    <property type="molecule type" value="Genomic_DNA"/>
</dbReference>
<proteinExistence type="predicted"/>
<dbReference type="Proteomes" id="UP000799757">
    <property type="component" value="Unassembled WGS sequence"/>
</dbReference>
<dbReference type="AlphaFoldDB" id="A0A6A6WQI3"/>